<accession>A0AAV4IEI1</accession>
<name>A0AAV4IEI1_9GAST</name>
<dbReference type="Proteomes" id="UP000762676">
    <property type="component" value="Unassembled WGS sequence"/>
</dbReference>
<evidence type="ECO:0000313" key="2">
    <source>
        <dbReference type="Proteomes" id="UP000762676"/>
    </source>
</evidence>
<comment type="caution">
    <text evidence="1">The sequence shown here is derived from an EMBL/GenBank/DDBJ whole genome shotgun (WGS) entry which is preliminary data.</text>
</comment>
<keyword evidence="2" id="KW-1185">Reference proteome</keyword>
<evidence type="ECO:0000313" key="1">
    <source>
        <dbReference type="EMBL" id="GFS10231.1"/>
    </source>
</evidence>
<dbReference type="EMBL" id="BMAT01002614">
    <property type="protein sequence ID" value="GFS10231.1"/>
    <property type="molecule type" value="Genomic_DNA"/>
</dbReference>
<proteinExistence type="predicted"/>
<reference evidence="1 2" key="1">
    <citation type="journal article" date="2021" name="Elife">
        <title>Chloroplast acquisition without the gene transfer in kleptoplastic sea slugs, Plakobranchus ocellatus.</title>
        <authorList>
            <person name="Maeda T."/>
            <person name="Takahashi S."/>
            <person name="Yoshida T."/>
            <person name="Shimamura S."/>
            <person name="Takaki Y."/>
            <person name="Nagai Y."/>
            <person name="Toyoda A."/>
            <person name="Suzuki Y."/>
            <person name="Arimoto A."/>
            <person name="Ishii H."/>
            <person name="Satoh N."/>
            <person name="Nishiyama T."/>
            <person name="Hasebe M."/>
            <person name="Maruyama T."/>
            <person name="Minagawa J."/>
            <person name="Obokata J."/>
            <person name="Shigenobu S."/>
        </authorList>
    </citation>
    <scope>NUCLEOTIDE SEQUENCE [LARGE SCALE GENOMIC DNA]</scope>
</reference>
<sequence>MDQEIQGLNPVLLGRSMFSFRRFAVHAAQPFRHNSGIIALNRGRFCQCDGWSDVLCSYSMALHLDHHPVRWCSPTLIEQSRSHLIIPTNLQHLSSV</sequence>
<dbReference type="AlphaFoldDB" id="A0AAV4IEI1"/>
<organism evidence="1 2">
    <name type="scientific">Elysia marginata</name>
    <dbReference type="NCBI Taxonomy" id="1093978"/>
    <lineage>
        <taxon>Eukaryota</taxon>
        <taxon>Metazoa</taxon>
        <taxon>Spiralia</taxon>
        <taxon>Lophotrochozoa</taxon>
        <taxon>Mollusca</taxon>
        <taxon>Gastropoda</taxon>
        <taxon>Heterobranchia</taxon>
        <taxon>Euthyneura</taxon>
        <taxon>Panpulmonata</taxon>
        <taxon>Sacoglossa</taxon>
        <taxon>Placobranchoidea</taxon>
        <taxon>Plakobranchidae</taxon>
        <taxon>Elysia</taxon>
    </lineage>
</organism>
<protein>
    <submittedName>
        <fullName evidence="1">Uncharacterized protein</fullName>
    </submittedName>
</protein>
<gene>
    <name evidence="1" type="ORF">ElyMa_001318200</name>
</gene>